<dbReference type="InterPro" id="IPR036865">
    <property type="entry name" value="CRAL-TRIO_dom_sf"/>
</dbReference>
<dbReference type="Proteomes" id="UP000053593">
    <property type="component" value="Unassembled WGS sequence"/>
</dbReference>
<dbReference type="HOGENOM" id="CLU_014001_0_1_1"/>
<dbReference type="SMART" id="SM00516">
    <property type="entry name" value="SEC14"/>
    <property type="match status" value="1"/>
</dbReference>
<dbReference type="InterPro" id="IPR051026">
    <property type="entry name" value="PI/PC_transfer"/>
</dbReference>
<dbReference type="InterPro" id="IPR036273">
    <property type="entry name" value="CRAL/TRIO_N_dom_sf"/>
</dbReference>
<gene>
    <name evidence="2" type="ORF">GYMLUDRAFT_51514</name>
</gene>
<evidence type="ECO:0000259" key="1">
    <source>
        <dbReference type="PROSITE" id="PS50191"/>
    </source>
</evidence>
<dbReference type="InterPro" id="IPR001251">
    <property type="entry name" value="CRAL-TRIO_dom"/>
</dbReference>
<proteinExistence type="predicted"/>
<dbReference type="OrthoDB" id="1434354at2759"/>
<dbReference type="PANTHER" id="PTHR45657">
    <property type="entry name" value="CRAL-TRIO DOMAIN-CONTAINING PROTEIN YKL091C-RELATED"/>
    <property type="match status" value="1"/>
</dbReference>
<evidence type="ECO:0000313" key="2">
    <source>
        <dbReference type="EMBL" id="KIK49814.1"/>
    </source>
</evidence>
<dbReference type="Gene3D" id="3.40.525.10">
    <property type="entry name" value="CRAL-TRIO lipid binding domain"/>
    <property type="match status" value="1"/>
</dbReference>
<name>A0A0D0BJX0_9AGAR</name>
<dbReference type="AlphaFoldDB" id="A0A0D0BJX0"/>
<evidence type="ECO:0000313" key="3">
    <source>
        <dbReference type="Proteomes" id="UP000053593"/>
    </source>
</evidence>
<organism evidence="2 3">
    <name type="scientific">Collybiopsis luxurians FD-317 M1</name>
    <dbReference type="NCBI Taxonomy" id="944289"/>
    <lineage>
        <taxon>Eukaryota</taxon>
        <taxon>Fungi</taxon>
        <taxon>Dikarya</taxon>
        <taxon>Basidiomycota</taxon>
        <taxon>Agaricomycotina</taxon>
        <taxon>Agaricomycetes</taxon>
        <taxon>Agaricomycetidae</taxon>
        <taxon>Agaricales</taxon>
        <taxon>Marasmiineae</taxon>
        <taxon>Omphalotaceae</taxon>
        <taxon>Collybiopsis</taxon>
        <taxon>Collybiopsis luxurians</taxon>
    </lineage>
</organism>
<dbReference type="SUPFAM" id="SSF46938">
    <property type="entry name" value="CRAL/TRIO N-terminal domain"/>
    <property type="match status" value="1"/>
</dbReference>
<dbReference type="PANTHER" id="PTHR45657:SF1">
    <property type="entry name" value="CRAL-TRIO DOMAIN-CONTAINING PROTEIN YKL091C-RELATED"/>
    <property type="match status" value="1"/>
</dbReference>
<sequence>MSNLEAPAQASASAMPQGVTDLNYKPLPGRLGNLMVPQQHAALDKFKKELQEEGFLSRKEWMMPRFYAKAMIIDCKKWRKEFGVDDIVKHFDFPEKEEVNKYYPQFYWEMDKDGRPIYIEQLGKLDFKALYACTTQDRLLKHLIWEYEKFITSRLPACSAAVGHPVETSCTILDLKDVSLSNFYRVKDYIMAASSIGQNHYPECMGKFYIINAPWLFSGVWTVIKPWLDEVTVAKIAILGKDYKDTLLAQIPKENLPKELGGGCTCGMGCSLSDEGPWNEAKWQKIEAEMSNGSVKTA</sequence>
<accession>A0A0D0BJX0</accession>
<reference evidence="2 3" key="1">
    <citation type="submission" date="2014-04" db="EMBL/GenBank/DDBJ databases">
        <title>Evolutionary Origins and Diversification of the Mycorrhizal Mutualists.</title>
        <authorList>
            <consortium name="DOE Joint Genome Institute"/>
            <consortium name="Mycorrhizal Genomics Consortium"/>
            <person name="Kohler A."/>
            <person name="Kuo A."/>
            <person name="Nagy L.G."/>
            <person name="Floudas D."/>
            <person name="Copeland A."/>
            <person name="Barry K.W."/>
            <person name="Cichocki N."/>
            <person name="Veneault-Fourrey C."/>
            <person name="LaButti K."/>
            <person name="Lindquist E.A."/>
            <person name="Lipzen A."/>
            <person name="Lundell T."/>
            <person name="Morin E."/>
            <person name="Murat C."/>
            <person name="Riley R."/>
            <person name="Ohm R."/>
            <person name="Sun H."/>
            <person name="Tunlid A."/>
            <person name="Henrissat B."/>
            <person name="Grigoriev I.V."/>
            <person name="Hibbett D.S."/>
            <person name="Martin F."/>
        </authorList>
    </citation>
    <scope>NUCLEOTIDE SEQUENCE [LARGE SCALE GENOMIC DNA]</scope>
    <source>
        <strain evidence="2 3">FD-317 M1</strain>
    </source>
</reference>
<dbReference type="Gene3D" id="1.10.8.20">
    <property type="entry name" value="N-terminal domain of phosphatidylinositol transfer protein sec14p"/>
    <property type="match status" value="1"/>
</dbReference>
<keyword evidence="3" id="KW-1185">Reference proteome</keyword>
<dbReference type="SUPFAM" id="SSF52087">
    <property type="entry name" value="CRAL/TRIO domain"/>
    <property type="match status" value="1"/>
</dbReference>
<protein>
    <recommendedName>
        <fullName evidence="1">CRAL-TRIO domain-containing protein</fullName>
    </recommendedName>
</protein>
<dbReference type="Pfam" id="PF00650">
    <property type="entry name" value="CRAL_TRIO"/>
    <property type="match status" value="1"/>
</dbReference>
<dbReference type="PROSITE" id="PS50191">
    <property type="entry name" value="CRAL_TRIO"/>
    <property type="match status" value="1"/>
</dbReference>
<feature type="domain" description="CRAL-TRIO" evidence="1">
    <location>
        <begin position="95"/>
        <end position="268"/>
    </location>
</feature>
<dbReference type="CDD" id="cd00170">
    <property type="entry name" value="SEC14"/>
    <property type="match status" value="1"/>
</dbReference>
<dbReference type="EMBL" id="KN834989">
    <property type="protein sequence ID" value="KIK49814.1"/>
    <property type="molecule type" value="Genomic_DNA"/>
</dbReference>